<keyword evidence="1" id="KW-0732">Signal</keyword>
<dbReference type="InterPro" id="IPR032675">
    <property type="entry name" value="LRR_dom_sf"/>
</dbReference>
<dbReference type="RefSeq" id="WP_073118865.1">
    <property type="nucleotide sequence ID" value="NZ_BMEN01000002.1"/>
</dbReference>
<dbReference type="EMBL" id="FQXQ01000002">
    <property type="protein sequence ID" value="SHH56502.1"/>
    <property type="molecule type" value="Genomic_DNA"/>
</dbReference>
<feature type="domain" description="Secretion system C-terminal sorting" evidence="2">
    <location>
        <begin position="575"/>
        <end position="641"/>
    </location>
</feature>
<dbReference type="AlphaFoldDB" id="A0A1M5U0E0"/>
<evidence type="ECO:0000313" key="4">
    <source>
        <dbReference type="Proteomes" id="UP000184109"/>
    </source>
</evidence>
<evidence type="ECO:0000259" key="2">
    <source>
        <dbReference type="Pfam" id="PF18962"/>
    </source>
</evidence>
<dbReference type="STRING" id="1195760.SAMN05444281_0959"/>
<evidence type="ECO:0000313" key="3">
    <source>
        <dbReference type="EMBL" id="SHH56502.1"/>
    </source>
</evidence>
<dbReference type="InterPro" id="IPR012334">
    <property type="entry name" value="Pectin_lyas_fold"/>
</dbReference>
<dbReference type="SUPFAM" id="SSF52058">
    <property type="entry name" value="L domain-like"/>
    <property type="match status" value="1"/>
</dbReference>
<dbReference type="Gene3D" id="3.80.10.10">
    <property type="entry name" value="Ribonuclease Inhibitor"/>
    <property type="match status" value="1"/>
</dbReference>
<proteinExistence type="predicted"/>
<keyword evidence="4" id="KW-1185">Reference proteome</keyword>
<dbReference type="SUPFAM" id="SSF51126">
    <property type="entry name" value="Pectin lyase-like"/>
    <property type="match status" value="1"/>
</dbReference>
<sequence>MKRKLLTLTAFIVGITTYSQNVNIPNATFKSYLVNNGAININGDTEISVAEAQAFGGTINVNNKGISDLTGIEAFTNFITLTCYGNNLTYLDLSSCSNLRNLNCTNNNQLEHLNIATGNNRLLYQVNANNNASLLCIQLDNGYSLTNNQNILWTKDSHTDYSYSDCRSQNIYVNVNATGNSDGTSWADAYTTLSDGLADSSQNDVIWVAKGTYNPNNNIDPLLITAKGAKIMGGFQGNENTLTDRDVSKIYTDNATIITGDFNNDDIAGDFNANRTDNATKLLKLAAHNVTLDGFILQNAHTSASSPIIEVGTNITNFSLKNIFIRENYSNGILLDWRTFSGNVIVENVAIKNNSTNNGILLVQHNNTNTSELTTNWANILLADNTYNADWGAIWFRRGTSSNTGRNVKHYVSNATFINNSNQHASIRNLINVSGDGWHHLEILNSIFWNNLYNTNTVSDNDLFNTKKNEGNNQTVVVKNVIGNISSIVTTGVYSETNVNNTAADLFLDANYKPTSNSSVVIDQGDNTLYNTSLFNNFDLQGNDRFYNTTIDLGAFEYEGTLSANNIQKDKSVHIFPNPVDNELHINANSPIKSYAIYNITGDLVKENHELSENIINLSYLSSGVYILSINTEKGIAHQKIMKK</sequence>
<name>A0A1M5U0E0_9FLAO</name>
<protein>
    <submittedName>
        <fullName evidence="3">Por secretion system C-terminal sorting domain-containing protein</fullName>
    </submittedName>
</protein>
<gene>
    <name evidence="3" type="ORF">SAMN05444281_0959</name>
</gene>
<dbReference type="Gene3D" id="2.160.20.10">
    <property type="entry name" value="Single-stranded right-handed beta-helix, Pectin lyase-like"/>
    <property type="match status" value="1"/>
</dbReference>
<dbReference type="NCBIfam" id="TIGR04183">
    <property type="entry name" value="Por_Secre_tail"/>
    <property type="match status" value="1"/>
</dbReference>
<reference evidence="4" key="1">
    <citation type="submission" date="2016-11" db="EMBL/GenBank/DDBJ databases">
        <authorList>
            <person name="Varghese N."/>
            <person name="Submissions S."/>
        </authorList>
    </citation>
    <scope>NUCLEOTIDE SEQUENCE [LARGE SCALE GENOMIC DNA]</scope>
    <source>
        <strain evidence="4">DSM 100572</strain>
    </source>
</reference>
<evidence type="ECO:0000256" key="1">
    <source>
        <dbReference type="ARBA" id="ARBA00022729"/>
    </source>
</evidence>
<dbReference type="NCBIfam" id="NF041518">
    <property type="entry name" value="choice_anch_Q"/>
    <property type="match status" value="1"/>
</dbReference>
<organism evidence="3 4">
    <name type="scientific">Wenyingzhuangia marina</name>
    <dbReference type="NCBI Taxonomy" id="1195760"/>
    <lineage>
        <taxon>Bacteria</taxon>
        <taxon>Pseudomonadati</taxon>
        <taxon>Bacteroidota</taxon>
        <taxon>Flavobacteriia</taxon>
        <taxon>Flavobacteriales</taxon>
        <taxon>Flavobacteriaceae</taxon>
        <taxon>Wenyingzhuangia</taxon>
    </lineage>
</organism>
<dbReference type="InterPro" id="IPR011050">
    <property type="entry name" value="Pectin_lyase_fold/virulence"/>
</dbReference>
<dbReference type="Proteomes" id="UP000184109">
    <property type="component" value="Unassembled WGS sequence"/>
</dbReference>
<accession>A0A1M5U0E0</accession>
<dbReference type="OrthoDB" id="8901262at2"/>
<dbReference type="Pfam" id="PF18962">
    <property type="entry name" value="Por_Secre_tail"/>
    <property type="match status" value="1"/>
</dbReference>
<dbReference type="InterPro" id="IPR026444">
    <property type="entry name" value="Secre_tail"/>
</dbReference>
<dbReference type="InterPro" id="IPR059226">
    <property type="entry name" value="Choice_anch_Q_dom"/>
</dbReference>